<dbReference type="PROSITE" id="PS00041">
    <property type="entry name" value="HTH_ARAC_FAMILY_1"/>
    <property type="match status" value="1"/>
</dbReference>
<dbReference type="PATRIC" id="fig|417368.6.peg.1906"/>
<dbReference type="Proteomes" id="UP000078516">
    <property type="component" value="Unassembled WGS sequence"/>
</dbReference>
<dbReference type="CDD" id="cd06986">
    <property type="entry name" value="cupin_MmsR-like_N"/>
    <property type="match status" value="1"/>
</dbReference>
<keyword evidence="2" id="KW-0238">DNA-binding</keyword>
<dbReference type="Pfam" id="PF12833">
    <property type="entry name" value="HTH_18"/>
    <property type="match status" value="1"/>
</dbReference>
<reference evidence="6 7" key="1">
    <citation type="submission" date="2016-04" db="EMBL/GenBank/DDBJ databases">
        <title>Draft genome of an Enterococcus thailandicus strain isolated from bovine feces.</title>
        <authorList>
            <person name="Beukers A.G."/>
            <person name="Zaheer R."/>
            <person name="Goji N."/>
            <person name="Cook S.R."/>
            <person name="Amoako K."/>
            <person name="Chaves A.V."/>
            <person name="Ward M.P."/>
            <person name="Mcallister T.A."/>
        </authorList>
    </citation>
    <scope>NUCLEOTIDE SEQUENCE [LARGE SCALE GENOMIC DNA]</scope>
    <source>
        <strain evidence="6 7">F0711D 46</strain>
    </source>
</reference>
<dbReference type="SMART" id="SM00342">
    <property type="entry name" value="HTH_ARAC"/>
    <property type="match status" value="1"/>
</dbReference>
<evidence type="ECO:0000256" key="3">
    <source>
        <dbReference type="ARBA" id="ARBA00023163"/>
    </source>
</evidence>
<dbReference type="GO" id="GO:0043565">
    <property type="term" value="F:sequence-specific DNA binding"/>
    <property type="evidence" value="ECO:0007669"/>
    <property type="project" value="InterPro"/>
</dbReference>
<evidence type="ECO:0000256" key="2">
    <source>
        <dbReference type="ARBA" id="ARBA00023125"/>
    </source>
</evidence>
<comment type="caution">
    <text evidence="6">The sequence shown here is derived from an EMBL/GenBank/DDBJ whole genome shotgun (WGS) entry which is preliminary data.</text>
</comment>
<dbReference type="EMBL" id="BJUG01000005">
    <property type="protein sequence ID" value="GEK36967.1"/>
    <property type="molecule type" value="Genomic_DNA"/>
</dbReference>
<organism evidence="6 7">
    <name type="scientific">Enterococcus thailandicus</name>
    <dbReference type="NCBI Taxonomy" id="417368"/>
    <lineage>
        <taxon>Bacteria</taxon>
        <taxon>Bacillati</taxon>
        <taxon>Bacillota</taxon>
        <taxon>Bacilli</taxon>
        <taxon>Lactobacillales</taxon>
        <taxon>Enterococcaceae</taxon>
        <taxon>Enterococcus</taxon>
    </lineage>
</organism>
<reference evidence="5 8" key="2">
    <citation type="submission" date="2019-07" db="EMBL/GenBank/DDBJ databases">
        <title>Whole genome shotgun sequence of Enterococcus thailandicus NBRC 101867.</title>
        <authorList>
            <person name="Hosoyama A."/>
            <person name="Uohara A."/>
            <person name="Ohji S."/>
            <person name="Ichikawa N."/>
        </authorList>
    </citation>
    <scope>NUCLEOTIDE SEQUENCE [LARGE SCALE GENOMIC DNA]</scope>
    <source>
        <strain evidence="5 8">NBRC 101867</strain>
    </source>
</reference>
<dbReference type="PANTHER" id="PTHR43280:SF28">
    <property type="entry name" value="HTH-TYPE TRANSCRIPTIONAL ACTIVATOR RHAS"/>
    <property type="match status" value="1"/>
</dbReference>
<evidence type="ECO:0000256" key="1">
    <source>
        <dbReference type="ARBA" id="ARBA00023015"/>
    </source>
</evidence>
<gene>
    <name evidence="6" type="ORF">A6E74_11385</name>
    <name evidence="5" type="ORF">ETH01_12540</name>
</gene>
<keyword evidence="1" id="KW-0805">Transcription regulation</keyword>
<dbReference type="Gene3D" id="1.10.10.60">
    <property type="entry name" value="Homeodomain-like"/>
    <property type="match status" value="2"/>
</dbReference>
<dbReference type="InterPro" id="IPR037923">
    <property type="entry name" value="HTH-like"/>
</dbReference>
<dbReference type="Pfam" id="PF02311">
    <property type="entry name" value="AraC_binding"/>
    <property type="match status" value="1"/>
</dbReference>
<dbReference type="InterPro" id="IPR009057">
    <property type="entry name" value="Homeodomain-like_sf"/>
</dbReference>
<sequence length="301" mass="34717">MEQTVFLRKEHHFLSSELYFNFCGFSKTMPFHSFGPAIRQHFVLHIILDGEGVYSVNQQKYHLKKGDLFLIRPGDQTFYRSDVTNPWVYAWLSFGGKEAEELIKHSPFKENEYTFRSNQLVDYSQLILACFDYAPDTLLNEIKLNALLYRFFEKLLVDGGKNHLSTPQNISRLTIEAIEYIQAHATEELTIQEVADALSVNRSHLSRTFHENIGVSVKEWLLGIRINRAAFLLLMSDDSVENIAFQSGFHSLVVFSRIFKKKTGETPTAYRKRASQKQHTNLSLESIMELLEQQAIVGRAT</sequence>
<protein>
    <submittedName>
        <fullName evidence="6">AraC family transcriptional regulator</fullName>
    </submittedName>
</protein>
<dbReference type="GO" id="GO:0003700">
    <property type="term" value="F:DNA-binding transcription factor activity"/>
    <property type="evidence" value="ECO:0007669"/>
    <property type="project" value="InterPro"/>
</dbReference>
<dbReference type="InterPro" id="IPR018060">
    <property type="entry name" value="HTH_AraC"/>
</dbReference>
<dbReference type="EMBL" id="LWMN01000002">
    <property type="protein sequence ID" value="OAQ56733.1"/>
    <property type="molecule type" value="Genomic_DNA"/>
</dbReference>
<dbReference type="Gene3D" id="2.60.120.280">
    <property type="entry name" value="Regulatory protein AraC"/>
    <property type="match status" value="1"/>
</dbReference>
<dbReference type="OrthoDB" id="9813413at2"/>
<dbReference type="AlphaFoldDB" id="A0A179EVA8"/>
<feature type="domain" description="HTH araC/xylS-type" evidence="4">
    <location>
        <begin position="175"/>
        <end position="273"/>
    </location>
</feature>
<dbReference type="RefSeq" id="WP_067481391.1">
    <property type="nucleotide sequence ID" value="NZ_BJUG01000005.1"/>
</dbReference>
<evidence type="ECO:0000313" key="8">
    <source>
        <dbReference type="Proteomes" id="UP000321361"/>
    </source>
</evidence>
<dbReference type="InterPro" id="IPR020449">
    <property type="entry name" value="Tscrpt_reg_AraC-type_HTH"/>
</dbReference>
<dbReference type="PRINTS" id="PR00032">
    <property type="entry name" value="HTHARAC"/>
</dbReference>
<evidence type="ECO:0000313" key="7">
    <source>
        <dbReference type="Proteomes" id="UP000078516"/>
    </source>
</evidence>
<proteinExistence type="predicted"/>
<evidence type="ECO:0000313" key="5">
    <source>
        <dbReference type="EMBL" id="GEK36967.1"/>
    </source>
</evidence>
<evidence type="ECO:0000259" key="4">
    <source>
        <dbReference type="PROSITE" id="PS01124"/>
    </source>
</evidence>
<dbReference type="PANTHER" id="PTHR43280">
    <property type="entry name" value="ARAC-FAMILY TRANSCRIPTIONAL REGULATOR"/>
    <property type="match status" value="1"/>
</dbReference>
<keyword evidence="3" id="KW-0804">Transcription</keyword>
<dbReference type="InterPro" id="IPR003313">
    <property type="entry name" value="AraC-bd"/>
</dbReference>
<dbReference type="SUPFAM" id="SSF51215">
    <property type="entry name" value="Regulatory protein AraC"/>
    <property type="match status" value="1"/>
</dbReference>
<name>A0A179EVA8_ENTTH</name>
<evidence type="ECO:0000313" key="6">
    <source>
        <dbReference type="EMBL" id="OAQ56733.1"/>
    </source>
</evidence>
<dbReference type="Proteomes" id="UP000321361">
    <property type="component" value="Unassembled WGS sequence"/>
</dbReference>
<dbReference type="SUPFAM" id="SSF46689">
    <property type="entry name" value="Homeodomain-like"/>
    <property type="match status" value="2"/>
</dbReference>
<dbReference type="InterPro" id="IPR018062">
    <property type="entry name" value="HTH_AraC-typ_CS"/>
</dbReference>
<dbReference type="PROSITE" id="PS01124">
    <property type="entry name" value="HTH_ARAC_FAMILY_2"/>
    <property type="match status" value="1"/>
</dbReference>
<accession>A0A179EVA8</accession>
<keyword evidence="7" id="KW-1185">Reference proteome</keyword>